<dbReference type="GO" id="GO:0016620">
    <property type="term" value="F:oxidoreductase activity, acting on the aldehyde or oxo group of donors, NAD or NADP as acceptor"/>
    <property type="evidence" value="ECO:0007669"/>
    <property type="project" value="InterPro"/>
</dbReference>
<evidence type="ECO:0000256" key="1">
    <source>
        <dbReference type="ARBA" id="ARBA00009986"/>
    </source>
</evidence>
<dbReference type="AlphaFoldDB" id="A0A7W4IFP8"/>
<sequence length="490" mass="51602">MTPPSDPASPPHATAFYIDGAWVAPLAGPPAPRLLDVIDPATEMPCAAIALGSAGDVDRAVAAARRAFATWSVSTRAERLDLFARILAVYRRRMDDMAAAISREMGAPLPMARDAQAWAGMAHLEQTALALRDFPFDRPVDGMLITREPVGVVGLITPWNWPMNQIACKVGPALAAGCTMVLKPSEIAPLSALLFAEILHEAGVPPGVFNLVNGDGPTVGEAIARHPDIEMVSFTGSTRAGTIVARLAADTVKRVHQELGGKSPNIILPDADFADAVRRGVAGCFGNSGQSCDAPTRLLVPRGRMDEAMALAARATADFVVGPPDGADTRLGPVVSQTQFDRIQRLIRIGIDEGATLAAGGPGRPDGLPVGYYVRPTVFGHVTPDMTIAREEIFGPVLSIIAYDDVEQAIAIANDTPYGLAAYVQGRDLAQARAVARRLRAGNVNVNGAPWTVAAPFGGYKQSGNGRECGEYGLSDFLEIKAILGYGTDA</sequence>
<dbReference type="RefSeq" id="WP_182998740.1">
    <property type="nucleotide sequence ID" value="NZ_JABEQJ010000027.1"/>
</dbReference>
<evidence type="ECO:0000259" key="3">
    <source>
        <dbReference type="Pfam" id="PF00171"/>
    </source>
</evidence>
<name>A0A7W4IFP8_9PROT</name>
<comment type="similarity">
    <text evidence="1">Belongs to the aldehyde dehydrogenase family.</text>
</comment>
<dbReference type="InterPro" id="IPR015590">
    <property type="entry name" value="Aldehyde_DH_dom"/>
</dbReference>
<evidence type="ECO:0000256" key="2">
    <source>
        <dbReference type="ARBA" id="ARBA00023002"/>
    </source>
</evidence>
<dbReference type="InterPro" id="IPR016163">
    <property type="entry name" value="Ald_DH_C"/>
</dbReference>
<dbReference type="SUPFAM" id="SSF53720">
    <property type="entry name" value="ALDH-like"/>
    <property type="match status" value="1"/>
</dbReference>
<keyword evidence="2" id="KW-0560">Oxidoreductase</keyword>
<dbReference type="EMBL" id="JABEQJ010000027">
    <property type="protein sequence ID" value="MBB2161914.1"/>
    <property type="molecule type" value="Genomic_DNA"/>
</dbReference>
<evidence type="ECO:0000313" key="4">
    <source>
        <dbReference type="EMBL" id="MBB2161914.1"/>
    </source>
</evidence>
<proteinExistence type="inferred from homology"/>
<dbReference type="CDD" id="cd07138">
    <property type="entry name" value="ALDH_CddD_SSP0762"/>
    <property type="match status" value="1"/>
</dbReference>
<dbReference type="InterPro" id="IPR016162">
    <property type="entry name" value="Ald_DH_N"/>
</dbReference>
<accession>A0A7W4IFP8</accession>
<protein>
    <submittedName>
        <fullName evidence="4">Aldehyde dehydrogenase family protein</fullName>
    </submittedName>
</protein>
<dbReference type="FunFam" id="3.40.605.10:FF:000007">
    <property type="entry name" value="NAD/NADP-dependent betaine aldehyde dehydrogenase"/>
    <property type="match status" value="1"/>
</dbReference>
<dbReference type="PANTHER" id="PTHR42804">
    <property type="entry name" value="ALDEHYDE DEHYDROGENASE"/>
    <property type="match status" value="1"/>
</dbReference>
<dbReference type="PANTHER" id="PTHR42804:SF1">
    <property type="entry name" value="ALDEHYDE DEHYDROGENASE-RELATED"/>
    <property type="match status" value="1"/>
</dbReference>
<dbReference type="Proteomes" id="UP000589085">
    <property type="component" value="Unassembled WGS sequence"/>
</dbReference>
<comment type="caution">
    <text evidence="4">The sequence shown here is derived from an EMBL/GenBank/DDBJ whole genome shotgun (WGS) entry which is preliminary data.</text>
</comment>
<feature type="domain" description="Aldehyde dehydrogenase" evidence="3">
    <location>
        <begin position="35"/>
        <end position="483"/>
    </location>
</feature>
<dbReference type="Gene3D" id="3.40.309.10">
    <property type="entry name" value="Aldehyde Dehydrogenase, Chain A, domain 2"/>
    <property type="match status" value="1"/>
</dbReference>
<organism evidence="4 5">
    <name type="scientific">Gluconacetobacter sacchari</name>
    <dbReference type="NCBI Taxonomy" id="92759"/>
    <lineage>
        <taxon>Bacteria</taxon>
        <taxon>Pseudomonadati</taxon>
        <taxon>Pseudomonadota</taxon>
        <taxon>Alphaproteobacteria</taxon>
        <taxon>Acetobacterales</taxon>
        <taxon>Acetobacteraceae</taxon>
        <taxon>Gluconacetobacter</taxon>
    </lineage>
</organism>
<gene>
    <name evidence="4" type="ORF">HLH48_17400</name>
</gene>
<dbReference type="Gene3D" id="3.40.605.10">
    <property type="entry name" value="Aldehyde Dehydrogenase, Chain A, domain 1"/>
    <property type="match status" value="1"/>
</dbReference>
<evidence type="ECO:0000313" key="5">
    <source>
        <dbReference type="Proteomes" id="UP000589085"/>
    </source>
</evidence>
<dbReference type="InterPro" id="IPR016161">
    <property type="entry name" value="Ald_DH/histidinol_DH"/>
</dbReference>
<dbReference type="Pfam" id="PF00171">
    <property type="entry name" value="Aldedh"/>
    <property type="match status" value="1"/>
</dbReference>
<reference evidence="4 5" key="1">
    <citation type="submission" date="2020-04" db="EMBL/GenBank/DDBJ databases">
        <title>Description of novel Gluconacetobacter.</title>
        <authorList>
            <person name="Sombolestani A."/>
        </authorList>
    </citation>
    <scope>NUCLEOTIDE SEQUENCE [LARGE SCALE GENOMIC DNA]</scope>
    <source>
        <strain evidence="4 5">LMG 19747</strain>
    </source>
</reference>